<comment type="subcellular location">
    <subcellularLocation>
        <location evidence="1">Cell outer membrane</location>
    </subcellularLocation>
</comment>
<dbReference type="CDD" id="cd07185">
    <property type="entry name" value="OmpA_C-like"/>
    <property type="match status" value="1"/>
</dbReference>
<protein>
    <recommendedName>
        <fullName evidence="4">OmpA-like domain-containing protein</fullName>
    </recommendedName>
</protein>
<dbReference type="GO" id="GO:0009279">
    <property type="term" value="C:cell outer membrane"/>
    <property type="evidence" value="ECO:0007669"/>
    <property type="project" value="UniProtKB-SubCell"/>
</dbReference>
<accession>A0A381NB58</accession>
<dbReference type="InterPro" id="IPR006665">
    <property type="entry name" value="OmpA-like"/>
</dbReference>
<evidence type="ECO:0000259" key="4">
    <source>
        <dbReference type="PROSITE" id="PS51123"/>
    </source>
</evidence>
<dbReference type="InterPro" id="IPR036737">
    <property type="entry name" value="OmpA-like_sf"/>
</dbReference>
<dbReference type="Gene3D" id="3.30.1330.60">
    <property type="entry name" value="OmpA-like domain"/>
    <property type="match status" value="1"/>
</dbReference>
<evidence type="ECO:0000256" key="3">
    <source>
        <dbReference type="ARBA" id="ARBA00023237"/>
    </source>
</evidence>
<evidence type="ECO:0000256" key="2">
    <source>
        <dbReference type="ARBA" id="ARBA00023136"/>
    </source>
</evidence>
<organism evidence="5">
    <name type="scientific">marine metagenome</name>
    <dbReference type="NCBI Taxonomy" id="408172"/>
    <lineage>
        <taxon>unclassified sequences</taxon>
        <taxon>metagenomes</taxon>
        <taxon>ecological metagenomes</taxon>
    </lineage>
</organism>
<gene>
    <name evidence="5" type="ORF">METZ01_LOCUS3637</name>
</gene>
<dbReference type="PRINTS" id="PR01021">
    <property type="entry name" value="OMPADOMAIN"/>
</dbReference>
<dbReference type="PANTHER" id="PTHR30329:SF21">
    <property type="entry name" value="LIPOPROTEIN YIAD-RELATED"/>
    <property type="match status" value="1"/>
</dbReference>
<dbReference type="SUPFAM" id="SSF103088">
    <property type="entry name" value="OmpA-like"/>
    <property type="match status" value="1"/>
</dbReference>
<evidence type="ECO:0000313" key="5">
    <source>
        <dbReference type="EMBL" id="SUZ50783.1"/>
    </source>
</evidence>
<dbReference type="PROSITE" id="PS51123">
    <property type="entry name" value="OMPA_2"/>
    <property type="match status" value="1"/>
</dbReference>
<dbReference type="PANTHER" id="PTHR30329">
    <property type="entry name" value="STATOR ELEMENT OF FLAGELLAR MOTOR COMPLEX"/>
    <property type="match status" value="1"/>
</dbReference>
<dbReference type="EMBL" id="UINC01000188">
    <property type="protein sequence ID" value="SUZ50783.1"/>
    <property type="molecule type" value="Genomic_DNA"/>
</dbReference>
<reference evidence="5" key="1">
    <citation type="submission" date="2018-05" db="EMBL/GenBank/DDBJ databases">
        <authorList>
            <person name="Lanie J.A."/>
            <person name="Ng W.-L."/>
            <person name="Kazmierczak K.M."/>
            <person name="Andrzejewski T.M."/>
            <person name="Davidsen T.M."/>
            <person name="Wayne K.J."/>
            <person name="Tettelin H."/>
            <person name="Glass J.I."/>
            <person name="Rusch D."/>
            <person name="Podicherti R."/>
            <person name="Tsui H.-C.T."/>
            <person name="Winkler M.E."/>
        </authorList>
    </citation>
    <scope>NUCLEOTIDE SEQUENCE</scope>
</reference>
<dbReference type="InterPro" id="IPR022511">
    <property type="entry name" value="PdsO"/>
</dbReference>
<dbReference type="NCBIfam" id="TIGR03789">
    <property type="entry name" value="pdsO"/>
    <property type="match status" value="1"/>
</dbReference>
<dbReference type="InterPro" id="IPR006664">
    <property type="entry name" value="OMP_bac"/>
</dbReference>
<feature type="domain" description="OmpA-like" evidence="4">
    <location>
        <begin position="131"/>
        <end position="248"/>
    </location>
</feature>
<proteinExistence type="predicted"/>
<dbReference type="Pfam" id="PF00691">
    <property type="entry name" value="OmpA"/>
    <property type="match status" value="1"/>
</dbReference>
<name>A0A381NB58_9ZZZZ</name>
<dbReference type="AlphaFoldDB" id="A0A381NB58"/>
<evidence type="ECO:0000256" key="1">
    <source>
        <dbReference type="ARBA" id="ARBA00004442"/>
    </source>
</evidence>
<keyword evidence="2" id="KW-0472">Membrane</keyword>
<sequence>MSKKFSLILIVSALAGAAHADTQRDNYDTPAGSLEETTGFFSGIALGAATGGPPGAIVGAAIGAFIGNGWKTKGQFVDIQADLYESRRELTALQEEFGSIQREHLLAKHELERLKVKDPSVMPAFLSTQPINACCDNTVLSIHFRTGSSKIESHYEEQLESLVNIANQMPDARVEITGYADRIGNTEKNLALSRHRNESVTQFFRNNGIESSTITTIAYGEARPLQINQNFETDFFDRRVMVKLRDNRQQLLTQTPDND</sequence>
<keyword evidence="3" id="KW-0998">Cell outer membrane</keyword>
<dbReference type="InterPro" id="IPR050330">
    <property type="entry name" value="Bact_OuterMem_StrucFunc"/>
</dbReference>